<feature type="compositionally biased region" description="Polar residues" evidence="2">
    <location>
        <begin position="41"/>
        <end position="50"/>
    </location>
</feature>
<reference evidence="4" key="1">
    <citation type="submission" date="2021-04" db="EMBL/GenBank/DDBJ databases">
        <authorList>
            <consortium name="Molecular Ecology Group"/>
        </authorList>
    </citation>
    <scope>NUCLEOTIDE SEQUENCE</scope>
</reference>
<proteinExistence type="predicted"/>
<evidence type="ECO:0000256" key="2">
    <source>
        <dbReference type="SAM" id="MobiDB-lite"/>
    </source>
</evidence>
<name>A0A8S3ZZT1_9EUPU</name>
<dbReference type="Pfam" id="PF25566">
    <property type="entry name" value="RIMB1_N"/>
    <property type="match status" value="1"/>
</dbReference>
<feature type="region of interest" description="Disordered" evidence="2">
    <location>
        <begin position="156"/>
        <end position="288"/>
    </location>
</feature>
<dbReference type="OrthoDB" id="6156659at2759"/>
<dbReference type="AlphaFoldDB" id="A0A8S3ZZT1"/>
<evidence type="ECO:0000259" key="3">
    <source>
        <dbReference type="Pfam" id="PF25566"/>
    </source>
</evidence>
<protein>
    <recommendedName>
        <fullName evidence="3">RIMB1/RIM3A-C-like N-terminal domain-containing protein</fullName>
    </recommendedName>
</protein>
<feature type="compositionally biased region" description="Basic and acidic residues" evidence="2">
    <location>
        <begin position="193"/>
        <end position="211"/>
    </location>
</feature>
<dbReference type="EMBL" id="CAJHNH020006334">
    <property type="protein sequence ID" value="CAG5133590.1"/>
    <property type="molecule type" value="Genomic_DNA"/>
</dbReference>
<feature type="domain" description="RIMB1/RIM3A-C-like N-terminal" evidence="3">
    <location>
        <begin position="439"/>
        <end position="513"/>
    </location>
</feature>
<feature type="region of interest" description="Disordered" evidence="2">
    <location>
        <begin position="41"/>
        <end position="70"/>
    </location>
</feature>
<feature type="non-terminal residue" evidence="4">
    <location>
        <position position="1"/>
    </location>
</feature>
<comment type="caution">
    <text evidence="4">The sequence shown here is derived from an EMBL/GenBank/DDBJ whole genome shotgun (WGS) entry which is preliminary data.</text>
</comment>
<evidence type="ECO:0000256" key="1">
    <source>
        <dbReference type="SAM" id="Coils"/>
    </source>
</evidence>
<keyword evidence="5" id="KW-1185">Reference proteome</keyword>
<keyword evidence="1" id="KW-0175">Coiled coil</keyword>
<evidence type="ECO:0000313" key="4">
    <source>
        <dbReference type="EMBL" id="CAG5133590.1"/>
    </source>
</evidence>
<dbReference type="InterPro" id="IPR057950">
    <property type="entry name" value="RIMB1/RIM3A-C-like_N"/>
</dbReference>
<organism evidence="4 5">
    <name type="scientific">Candidula unifasciata</name>
    <dbReference type="NCBI Taxonomy" id="100452"/>
    <lineage>
        <taxon>Eukaryota</taxon>
        <taxon>Metazoa</taxon>
        <taxon>Spiralia</taxon>
        <taxon>Lophotrochozoa</taxon>
        <taxon>Mollusca</taxon>
        <taxon>Gastropoda</taxon>
        <taxon>Heterobranchia</taxon>
        <taxon>Euthyneura</taxon>
        <taxon>Panpulmonata</taxon>
        <taxon>Eupulmonata</taxon>
        <taxon>Stylommatophora</taxon>
        <taxon>Helicina</taxon>
        <taxon>Helicoidea</taxon>
        <taxon>Geomitridae</taxon>
        <taxon>Candidula</taxon>
    </lineage>
</organism>
<dbReference type="Proteomes" id="UP000678393">
    <property type="component" value="Unassembled WGS sequence"/>
</dbReference>
<feature type="compositionally biased region" description="Basic and acidic residues" evidence="2">
    <location>
        <begin position="244"/>
        <end position="268"/>
    </location>
</feature>
<feature type="coiled-coil region" evidence="1">
    <location>
        <begin position="377"/>
        <end position="508"/>
    </location>
</feature>
<feature type="compositionally biased region" description="Low complexity" evidence="2">
    <location>
        <begin position="160"/>
        <end position="171"/>
    </location>
</feature>
<accession>A0A8S3ZZT1</accession>
<evidence type="ECO:0000313" key="5">
    <source>
        <dbReference type="Proteomes" id="UP000678393"/>
    </source>
</evidence>
<feature type="compositionally biased region" description="Basic residues" evidence="2">
    <location>
        <begin position="182"/>
        <end position="192"/>
    </location>
</feature>
<gene>
    <name evidence="4" type="ORF">CUNI_LOCUS19148</name>
</gene>
<sequence length="514" mass="59622">MEFSPQYTRKLSGSSTISSFKEDALEQLEFNINDISRASSPASVISTSARSEGHGWFKDRRHRHSGRGEEEYRRRYFRMKAELELERMKALQLQQEREAETRKWKDAFENDKRLQIAALHKRMQEEKTREIGKLKEDLLRQKDFELQQVLLYRESERNQQHQTDQQQTGQQKVHRVVETREKGRRSQGRRLKKDRDDTVDSEENRVERDADNDVAVASGKLRTRASTLHDERRKHRSVFGRSSLDLDSKDGGSLSEHKPSSRELKVSRSQDGLEEEKENNGRRRQASGIYRRLADKVGSVTVSRSDDADDSVPISIAPDNTASTIMLPAVGNNVIIAEKTLGSKSLSVTQKGTTVTDPQIDRTMVEKQTQVTHQDVIEEEQTQVKERETRLTELQEKITGLESEKSMLLKQKDETQTLLEQKLREQETKNEDKEKEKILQKKLGELTTHVQRLERRIALLRTENEALRKKQDDQKPLEDKIRSLKKRNVELAAIARRLEEKAKALQHENTRAKS</sequence>